<organism evidence="2 3">
    <name type="scientific">Pseudoduganella lutea</name>
    <dbReference type="NCBI Taxonomy" id="321985"/>
    <lineage>
        <taxon>Bacteria</taxon>
        <taxon>Pseudomonadati</taxon>
        <taxon>Pseudomonadota</taxon>
        <taxon>Betaproteobacteria</taxon>
        <taxon>Burkholderiales</taxon>
        <taxon>Oxalobacteraceae</taxon>
        <taxon>Telluria group</taxon>
        <taxon>Pseudoduganella</taxon>
    </lineage>
</organism>
<dbReference type="RefSeq" id="WP_130187038.1">
    <property type="nucleotide sequence ID" value="NZ_CP035913.1"/>
</dbReference>
<dbReference type="KEGG" id="plue:EWM63_13730"/>
<dbReference type="PROSITE" id="PS51257">
    <property type="entry name" value="PROKAR_LIPOPROTEIN"/>
    <property type="match status" value="1"/>
</dbReference>
<sequence length="171" mass="17594">MRPYPTAIQVTALLLTACALAACGGGSSSSTSPTPSPASGGQGIAVGEPAPGAPALDLFIAQARGADCAENRNRLFVIDKDLVLWDRAGNCPDMSWNVTLYRTTPGTMLCTAGDTIAGPRTTCTDERYRALVETVVANLAKPDLGLGGAYKIEPVPFDKDGKLPSSAAGQP</sequence>
<keyword evidence="3" id="KW-1185">Reference proteome</keyword>
<gene>
    <name evidence="2" type="ORF">EWM63_13730</name>
</gene>
<reference evidence="2 3" key="1">
    <citation type="submission" date="2019-02" db="EMBL/GenBank/DDBJ databases">
        <title>Draft Genome Sequences of Six Type Strains of the Genus Massilia.</title>
        <authorList>
            <person name="Miess H."/>
            <person name="Frediansyhah A."/>
            <person name="Gross H."/>
        </authorList>
    </citation>
    <scope>NUCLEOTIDE SEQUENCE [LARGE SCALE GENOMIC DNA]</scope>
    <source>
        <strain evidence="2 3">DSM 17473</strain>
    </source>
</reference>
<evidence type="ECO:0000313" key="2">
    <source>
        <dbReference type="EMBL" id="QBE63917.1"/>
    </source>
</evidence>
<feature type="chain" id="PRO_5020672360" description="Lipoprotein" evidence="1">
    <location>
        <begin position="22"/>
        <end position="171"/>
    </location>
</feature>
<dbReference type="EMBL" id="CP035913">
    <property type="protein sequence ID" value="QBE63917.1"/>
    <property type="molecule type" value="Genomic_DNA"/>
</dbReference>
<dbReference type="OrthoDB" id="8739840at2"/>
<evidence type="ECO:0000256" key="1">
    <source>
        <dbReference type="SAM" id="SignalP"/>
    </source>
</evidence>
<feature type="signal peptide" evidence="1">
    <location>
        <begin position="1"/>
        <end position="21"/>
    </location>
</feature>
<proteinExistence type="predicted"/>
<evidence type="ECO:0008006" key="4">
    <source>
        <dbReference type="Google" id="ProtNLM"/>
    </source>
</evidence>
<name>A0A4P6KY99_9BURK</name>
<dbReference type="Proteomes" id="UP000290637">
    <property type="component" value="Chromosome"/>
</dbReference>
<accession>A0A4P6KY99</accession>
<dbReference type="AlphaFoldDB" id="A0A4P6KY99"/>
<evidence type="ECO:0000313" key="3">
    <source>
        <dbReference type="Proteomes" id="UP000290637"/>
    </source>
</evidence>
<protein>
    <recommendedName>
        <fullName evidence="4">Lipoprotein</fullName>
    </recommendedName>
</protein>
<keyword evidence="1" id="KW-0732">Signal</keyword>